<protein>
    <submittedName>
        <fullName evidence="1">Uncharacterized protein</fullName>
    </submittedName>
</protein>
<organism evidence="1 2">
    <name type="scientific">Anisodus tanguticus</name>
    <dbReference type="NCBI Taxonomy" id="243964"/>
    <lineage>
        <taxon>Eukaryota</taxon>
        <taxon>Viridiplantae</taxon>
        <taxon>Streptophyta</taxon>
        <taxon>Embryophyta</taxon>
        <taxon>Tracheophyta</taxon>
        <taxon>Spermatophyta</taxon>
        <taxon>Magnoliopsida</taxon>
        <taxon>eudicotyledons</taxon>
        <taxon>Gunneridae</taxon>
        <taxon>Pentapetalae</taxon>
        <taxon>asterids</taxon>
        <taxon>lamiids</taxon>
        <taxon>Solanales</taxon>
        <taxon>Solanaceae</taxon>
        <taxon>Solanoideae</taxon>
        <taxon>Hyoscyameae</taxon>
        <taxon>Anisodus</taxon>
    </lineage>
</organism>
<name>A0AAE1S825_9SOLA</name>
<sequence>MGILGYHLLWPDLPIFSQLQFTAPASLKGGGLKAYLIIRERFGTLTNVLDFGVFAPT</sequence>
<dbReference type="EMBL" id="JAVYJV010000008">
    <property type="protein sequence ID" value="KAK4364413.1"/>
    <property type="molecule type" value="Genomic_DNA"/>
</dbReference>
<accession>A0AAE1S825</accession>
<gene>
    <name evidence="1" type="ORF">RND71_015771</name>
</gene>
<keyword evidence="2" id="KW-1185">Reference proteome</keyword>
<dbReference type="AlphaFoldDB" id="A0AAE1S825"/>
<reference evidence="1" key="1">
    <citation type="submission" date="2023-12" db="EMBL/GenBank/DDBJ databases">
        <title>Genome assembly of Anisodus tanguticus.</title>
        <authorList>
            <person name="Wang Y.-J."/>
        </authorList>
    </citation>
    <scope>NUCLEOTIDE SEQUENCE</scope>
    <source>
        <strain evidence="1">KB-2021</strain>
        <tissue evidence="1">Leaf</tissue>
    </source>
</reference>
<evidence type="ECO:0000313" key="1">
    <source>
        <dbReference type="EMBL" id="KAK4364413.1"/>
    </source>
</evidence>
<proteinExistence type="predicted"/>
<dbReference type="Proteomes" id="UP001291623">
    <property type="component" value="Unassembled WGS sequence"/>
</dbReference>
<comment type="caution">
    <text evidence="1">The sequence shown here is derived from an EMBL/GenBank/DDBJ whole genome shotgun (WGS) entry which is preliminary data.</text>
</comment>
<evidence type="ECO:0000313" key="2">
    <source>
        <dbReference type="Proteomes" id="UP001291623"/>
    </source>
</evidence>